<keyword evidence="3" id="KW-0808">Transferase</keyword>
<dbReference type="Pfam" id="PF00370">
    <property type="entry name" value="FGGY_N"/>
    <property type="match status" value="1"/>
</dbReference>
<dbReference type="InterPro" id="IPR043129">
    <property type="entry name" value="ATPase_NBD"/>
</dbReference>
<name>A0A377AML4_ECOLX</name>
<dbReference type="AlphaFoldDB" id="A0A377AML4"/>
<reference evidence="3 4" key="1">
    <citation type="submission" date="2018-06" db="EMBL/GenBank/DDBJ databases">
        <authorList>
            <consortium name="Pathogen Informatics"/>
            <person name="Doyle S."/>
        </authorList>
    </citation>
    <scope>NUCLEOTIDE SEQUENCE [LARGE SCALE GENOMIC DNA]</scope>
    <source>
        <strain evidence="3 4">NCTC9962</strain>
    </source>
</reference>
<dbReference type="Gene3D" id="3.30.420.40">
    <property type="match status" value="1"/>
</dbReference>
<proteinExistence type="predicted"/>
<protein>
    <submittedName>
        <fullName evidence="3">Xylulose kinase</fullName>
        <ecNumber evidence="3">2.7.1.17</ecNumber>
    </submittedName>
</protein>
<feature type="compositionally biased region" description="Polar residues" evidence="1">
    <location>
        <begin position="45"/>
        <end position="55"/>
    </location>
</feature>
<evidence type="ECO:0000313" key="3">
    <source>
        <dbReference type="EMBL" id="STL19949.1"/>
    </source>
</evidence>
<dbReference type="GO" id="GO:0004856">
    <property type="term" value="F:D-xylulokinase activity"/>
    <property type="evidence" value="ECO:0007669"/>
    <property type="project" value="UniProtKB-EC"/>
</dbReference>
<accession>A0A377AML4</accession>
<evidence type="ECO:0000313" key="4">
    <source>
        <dbReference type="Proteomes" id="UP000254052"/>
    </source>
</evidence>
<dbReference type="EC" id="2.7.1.17" evidence="3"/>
<dbReference type="InterPro" id="IPR018484">
    <property type="entry name" value="FGGY_N"/>
</dbReference>
<feature type="domain" description="Carbohydrate kinase FGGY N-terminal" evidence="2">
    <location>
        <begin position="1"/>
        <end position="40"/>
    </location>
</feature>
<organism evidence="3 4">
    <name type="scientific">Escherichia coli</name>
    <dbReference type="NCBI Taxonomy" id="562"/>
    <lineage>
        <taxon>Bacteria</taxon>
        <taxon>Pseudomonadati</taxon>
        <taxon>Pseudomonadota</taxon>
        <taxon>Gammaproteobacteria</taxon>
        <taxon>Enterobacterales</taxon>
        <taxon>Enterobacteriaceae</taxon>
        <taxon>Escherichia</taxon>
    </lineage>
</organism>
<dbReference type="Proteomes" id="UP000254052">
    <property type="component" value="Unassembled WGS sequence"/>
</dbReference>
<dbReference type="EMBL" id="UGED01000004">
    <property type="protein sequence ID" value="STL19949.1"/>
    <property type="molecule type" value="Genomic_DNA"/>
</dbReference>
<sequence length="55" mass="5916">MYIGIDLGTSGVKVILLNEQGEVVAAQTEKLTVSRPHPLGRNKTRNSGGRQLIAQ</sequence>
<keyword evidence="3" id="KW-0418">Kinase</keyword>
<evidence type="ECO:0000259" key="2">
    <source>
        <dbReference type="Pfam" id="PF00370"/>
    </source>
</evidence>
<dbReference type="SUPFAM" id="SSF53067">
    <property type="entry name" value="Actin-like ATPase domain"/>
    <property type="match status" value="1"/>
</dbReference>
<gene>
    <name evidence="3" type="primary">xylB_1</name>
    <name evidence="3" type="ORF">NCTC9962_01195</name>
</gene>
<evidence type="ECO:0000256" key="1">
    <source>
        <dbReference type="SAM" id="MobiDB-lite"/>
    </source>
</evidence>
<feature type="region of interest" description="Disordered" evidence="1">
    <location>
        <begin position="35"/>
        <end position="55"/>
    </location>
</feature>